<gene>
    <name evidence="2" type="ORF">EDD76_104291</name>
</gene>
<dbReference type="GO" id="GO:0005615">
    <property type="term" value="C:extracellular space"/>
    <property type="evidence" value="ECO:0007669"/>
    <property type="project" value="TreeGrafter"/>
</dbReference>
<dbReference type="InterPro" id="IPR008160">
    <property type="entry name" value="Collagen"/>
</dbReference>
<comment type="caution">
    <text evidence="2">The sequence shown here is derived from an EMBL/GenBank/DDBJ whole genome shotgun (WGS) entry which is preliminary data.</text>
</comment>
<dbReference type="Proteomes" id="UP000295718">
    <property type="component" value="Unassembled WGS sequence"/>
</dbReference>
<evidence type="ECO:0000256" key="1">
    <source>
        <dbReference type="SAM" id="MobiDB-lite"/>
    </source>
</evidence>
<dbReference type="PANTHER" id="PTHR24023">
    <property type="entry name" value="COLLAGEN ALPHA"/>
    <property type="match status" value="1"/>
</dbReference>
<feature type="region of interest" description="Disordered" evidence="1">
    <location>
        <begin position="25"/>
        <end position="95"/>
    </location>
</feature>
<dbReference type="RefSeq" id="WP_031392192.1">
    <property type="nucleotide sequence ID" value="NZ_JPNB01000002.1"/>
</dbReference>
<keyword evidence="3" id="KW-1185">Reference proteome</keyword>
<feature type="compositionally biased region" description="Low complexity" evidence="1">
    <location>
        <begin position="29"/>
        <end position="39"/>
    </location>
</feature>
<dbReference type="InterPro" id="IPR050149">
    <property type="entry name" value="Collagen_superfamily"/>
</dbReference>
<organism evidence="2 3">
    <name type="scientific">Kineothrix alysoides</name>
    <dbReference type="NCBI Taxonomy" id="1469948"/>
    <lineage>
        <taxon>Bacteria</taxon>
        <taxon>Bacillati</taxon>
        <taxon>Bacillota</taxon>
        <taxon>Clostridia</taxon>
        <taxon>Lachnospirales</taxon>
        <taxon>Lachnospiraceae</taxon>
        <taxon>Kineothrix</taxon>
    </lineage>
</organism>
<accession>A0A4R1R2E2</accession>
<dbReference type="STRING" id="1469948.GCA_000732725_03570"/>
<dbReference type="EMBL" id="SLUO01000004">
    <property type="protein sequence ID" value="TCL59553.1"/>
    <property type="molecule type" value="Genomic_DNA"/>
</dbReference>
<dbReference type="PANTHER" id="PTHR24023:SF1082">
    <property type="entry name" value="COLLAGEN TRIPLE HELIX REPEAT"/>
    <property type="match status" value="1"/>
</dbReference>
<reference evidence="2 3" key="1">
    <citation type="submission" date="2019-03" db="EMBL/GenBank/DDBJ databases">
        <title>Genomic Encyclopedia of Type Strains, Phase IV (KMG-IV): sequencing the most valuable type-strain genomes for metagenomic binning, comparative biology and taxonomic classification.</title>
        <authorList>
            <person name="Goeker M."/>
        </authorList>
    </citation>
    <scope>NUCLEOTIDE SEQUENCE [LARGE SCALE GENOMIC DNA]</scope>
    <source>
        <strain evidence="2 3">DSM 100556</strain>
    </source>
</reference>
<dbReference type="AlphaFoldDB" id="A0A4R1R2E2"/>
<protein>
    <submittedName>
        <fullName evidence="2">Collagen triple helix repeat protein</fullName>
    </submittedName>
</protein>
<keyword evidence="2" id="KW-0176">Collagen</keyword>
<dbReference type="GO" id="GO:0031012">
    <property type="term" value="C:extracellular matrix"/>
    <property type="evidence" value="ECO:0007669"/>
    <property type="project" value="TreeGrafter"/>
</dbReference>
<evidence type="ECO:0000313" key="3">
    <source>
        <dbReference type="Proteomes" id="UP000295718"/>
    </source>
</evidence>
<dbReference type="Pfam" id="PF01391">
    <property type="entry name" value="Collagen"/>
    <property type="match status" value="1"/>
</dbReference>
<proteinExistence type="predicted"/>
<name>A0A4R1R2E2_9FIRM</name>
<sequence>METFSSVYAPYIGANGNWYVDNEDTGVKAQGPAGPQGPAGHCGLQGLIGPKGETGDRGPQGIQGPVGATGAQGPKGDKGDKGDTGAQGPKGDTPELVANLQETVVGKALDATMGKALNDKIVNANNKMNKTHYAVTPAFGNVSIQADLNGFMASIVTAINLTGQTVKPYEYLRVATIPGWTAQLSFNAIGSISGDLLRVTIDIIGDVKVTAHKEIKTDQWFYGEACILL</sequence>
<dbReference type="OrthoDB" id="9255846at2"/>
<evidence type="ECO:0000313" key="2">
    <source>
        <dbReference type="EMBL" id="TCL59553.1"/>
    </source>
</evidence>